<keyword evidence="4" id="KW-0808">Transferase</keyword>
<gene>
    <name evidence="4" type="ORF">KSS96_11165</name>
</gene>
<protein>
    <submittedName>
        <fullName evidence="4">Aspartate aminotransferase family protein</fullName>
    </submittedName>
</protein>
<dbReference type="RefSeq" id="WP_217856250.1">
    <property type="nucleotide sequence ID" value="NZ_CP077079.1"/>
</dbReference>
<dbReference type="GO" id="GO:0008483">
    <property type="term" value="F:transaminase activity"/>
    <property type="evidence" value="ECO:0007669"/>
    <property type="project" value="UniProtKB-KW"/>
</dbReference>
<evidence type="ECO:0000256" key="2">
    <source>
        <dbReference type="ARBA" id="ARBA00008954"/>
    </source>
</evidence>
<evidence type="ECO:0000256" key="3">
    <source>
        <dbReference type="RuleBase" id="RU003560"/>
    </source>
</evidence>
<dbReference type="InterPro" id="IPR005814">
    <property type="entry name" value="Aminotrans_3"/>
</dbReference>
<dbReference type="PIRSF" id="PIRSF000521">
    <property type="entry name" value="Transaminase_4ab_Lys_Orn"/>
    <property type="match status" value="1"/>
</dbReference>
<dbReference type="InterPro" id="IPR049704">
    <property type="entry name" value="Aminotrans_3_PPA_site"/>
</dbReference>
<comment type="similarity">
    <text evidence="2 3">Belongs to the class-III pyridoxal-phosphate-dependent aminotransferase family.</text>
</comment>
<comment type="cofactor">
    <cofactor evidence="1">
        <name>pyridoxal 5'-phosphate</name>
        <dbReference type="ChEBI" id="CHEBI:597326"/>
    </cofactor>
</comment>
<keyword evidence="5" id="KW-1185">Reference proteome</keyword>
<evidence type="ECO:0000313" key="5">
    <source>
        <dbReference type="Proteomes" id="UP000886848"/>
    </source>
</evidence>
<keyword evidence="3" id="KW-0663">Pyridoxal phosphate</keyword>
<dbReference type="CDD" id="cd00610">
    <property type="entry name" value="OAT_like"/>
    <property type="match status" value="1"/>
</dbReference>
<dbReference type="EMBL" id="CP077079">
    <property type="protein sequence ID" value="QXH69444.1"/>
    <property type="molecule type" value="Genomic_DNA"/>
</dbReference>
<dbReference type="NCBIfam" id="NF005102">
    <property type="entry name" value="PRK06541.1"/>
    <property type="match status" value="1"/>
</dbReference>
<evidence type="ECO:0000256" key="1">
    <source>
        <dbReference type="ARBA" id="ARBA00001933"/>
    </source>
</evidence>
<dbReference type="PROSITE" id="PS00600">
    <property type="entry name" value="AA_TRANSFER_CLASS_3"/>
    <property type="match status" value="1"/>
</dbReference>
<evidence type="ECO:0000313" key="4">
    <source>
        <dbReference type="EMBL" id="QXH69444.1"/>
    </source>
</evidence>
<proteinExistence type="inferred from homology"/>
<accession>A0ABX8P6K5</accession>
<keyword evidence="4" id="KW-0032">Aminotransferase</keyword>
<dbReference type="PANTHER" id="PTHR43094:SF1">
    <property type="entry name" value="AMINOTRANSFERASE CLASS-III"/>
    <property type="match status" value="1"/>
</dbReference>
<dbReference type="Proteomes" id="UP000886848">
    <property type="component" value="Chromosome"/>
</dbReference>
<organism evidence="4 5">
    <name type="scientific">Pseudomonas asgharzadehiana</name>
    <dbReference type="NCBI Taxonomy" id="2842349"/>
    <lineage>
        <taxon>Bacteria</taxon>
        <taxon>Pseudomonadati</taxon>
        <taxon>Pseudomonadota</taxon>
        <taxon>Gammaproteobacteria</taxon>
        <taxon>Pseudomonadales</taxon>
        <taxon>Pseudomonadaceae</taxon>
        <taxon>Pseudomonas</taxon>
    </lineage>
</organism>
<reference evidence="4" key="1">
    <citation type="journal article" date="2021" name="Microorganisms">
        <title>The Ever-Expanding Pseudomonas Genus: Description of 43 New Species and Partition of the Pseudomonas putida Group.</title>
        <authorList>
            <person name="Girard L."/>
            <person name="Lood C."/>
            <person name="Hofte M."/>
            <person name="Vandamme P."/>
            <person name="Rokni-Zadeh H."/>
            <person name="van Noort V."/>
            <person name="Lavigne R."/>
            <person name="De Mot R."/>
        </authorList>
    </citation>
    <scope>NUCLEOTIDE SEQUENCE</scope>
    <source>
        <strain evidence="4">SWRI132</strain>
    </source>
</reference>
<sequence length="470" mass="51562">MTILENVTAPSSKSEELQALAKKHLLMHFTHAAYYDSTPLTIMSRGEGCWVWDESGNRYLDGLAGLYCVNIGYSHGAEIGEAVKRQMSQLPYFTNWGFAHEPSIRLAAKLASLAPPKMNRVFFTSSGSESNESAMKVIRQYHLARGDHAKTKFIARRVSYHGTSYGALSLNGMTNIRNIFEPLLPGVRHVSNTKRYKRPEGESEAQFTAFLLDEIESLIIQEGPDTVAGIFIEPLQNAGGSLTPPAGYAEGLRALCDKYAVLMVADEVICGFGRLGEWFGSKRYGIKPDIITFAKGIASGYFPLGGMITSDAVMDPILNGPHQMFLHGLTYGGHPAACAAALANIEIMEREDVLGNVRRNQDYFRAKLEGLKVHSIVGDVRGDGYHYSLELVTDKASRSWTSAVPSQEFVSTRLGPALFKSGLLCRAAVDHEGTPLIQVSPPLILSREEIDWLVAQLDTVLGKQIDIGFD</sequence>
<name>A0ABX8P6K5_9PSED</name>
<dbReference type="Pfam" id="PF00202">
    <property type="entry name" value="Aminotran_3"/>
    <property type="match status" value="1"/>
</dbReference>
<dbReference type="PANTHER" id="PTHR43094">
    <property type="entry name" value="AMINOTRANSFERASE"/>
    <property type="match status" value="1"/>
</dbReference>